<reference evidence="1" key="2">
    <citation type="journal article" date="2020" name="Nat. Commun.">
        <title>Large-scale genome sequencing of mycorrhizal fungi provides insights into the early evolution of symbiotic traits.</title>
        <authorList>
            <person name="Miyauchi S."/>
            <person name="Kiss E."/>
            <person name="Kuo A."/>
            <person name="Drula E."/>
            <person name="Kohler A."/>
            <person name="Sanchez-Garcia M."/>
            <person name="Morin E."/>
            <person name="Andreopoulos B."/>
            <person name="Barry K.W."/>
            <person name="Bonito G."/>
            <person name="Buee M."/>
            <person name="Carver A."/>
            <person name="Chen C."/>
            <person name="Cichocki N."/>
            <person name="Clum A."/>
            <person name="Culley D."/>
            <person name="Crous P.W."/>
            <person name="Fauchery L."/>
            <person name="Girlanda M."/>
            <person name="Hayes R.D."/>
            <person name="Keri Z."/>
            <person name="LaButti K."/>
            <person name="Lipzen A."/>
            <person name="Lombard V."/>
            <person name="Magnuson J."/>
            <person name="Maillard F."/>
            <person name="Murat C."/>
            <person name="Nolan M."/>
            <person name="Ohm R.A."/>
            <person name="Pangilinan J."/>
            <person name="Pereira M.F."/>
            <person name="Perotto S."/>
            <person name="Peter M."/>
            <person name="Pfister S."/>
            <person name="Riley R."/>
            <person name="Sitrit Y."/>
            <person name="Stielow J.B."/>
            <person name="Szollosi G."/>
            <person name="Zifcakova L."/>
            <person name="Stursova M."/>
            <person name="Spatafora J.W."/>
            <person name="Tedersoo L."/>
            <person name="Vaario L.M."/>
            <person name="Yamada A."/>
            <person name="Yan M."/>
            <person name="Wang P."/>
            <person name="Xu J."/>
            <person name="Bruns T."/>
            <person name="Baldrian P."/>
            <person name="Vilgalys R."/>
            <person name="Dunand C."/>
            <person name="Henrissat B."/>
            <person name="Grigoriev I.V."/>
            <person name="Hibbett D."/>
            <person name="Nagy L.G."/>
            <person name="Martin F.M."/>
        </authorList>
    </citation>
    <scope>NUCLEOTIDE SEQUENCE</scope>
    <source>
        <strain evidence="1">BED1</strain>
    </source>
</reference>
<proteinExistence type="predicted"/>
<name>A0AAD4C1S1_BOLED</name>
<dbReference type="AlphaFoldDB" id="A0AAD4C1S1"/>
<dbReference type="Proteomes" id="UP001194468">
    <property type="component" value="Unassembled WGS sequence"/>
</dbReference>
<sequence length="132" mass="15033">MAIRLFAAHFWIPSRRLQGLPVAGDPKFQRRRRILILTGFSSPYLSTFLNGNANNGGSRLRTLDEMPCSPGTGFKCKENKIRSSLKPCIKRHPSVPVLSHCMNLALPYAHFCYFRLLSPLAEYLIMSMFPYL</sequence>
<keyword evidence="2" id="KW-1185">Reference proteome</keyword>
<organism evidence="1 2">
    <name type="scientific">Boletus edulis BED1</name>
    <dbReference type="NCBI Taxonomy" id="1328754"/>
    <lineage>
        <taxon>Eukaryota</taxon>
        <taxon>Fungi</taxon>
        <taxon>Dikarya</taxon>
        <taxon>Basidiomycota</taxon>
        <taxon>Agaricomycotina</taxon>
        <taxon>Agaricomycetes</taxon>
        <taxon>Agaricomycetidae</taxon>
        <taxon>Boletales</taxon>
        <taxon>Boletineae</taxon>
        <taxon>Boletaceae</taxon>
        <taxon>Boletoideae</taxon>
        <taxon>Boletus</taxon>
    </lineage>
</organism>
<evidence type="ECO:0000313" key="1">
    <source>
        <dbReference type="EMBL" id="KAF8444981.1"/>
    </source>
</evidence>
<reference evidence="1" key="1">
    <citation type="submission" date="2019-10" db="EMBL/GenBank/DDBJ databases">
        <authorList>
            <consortium name="DOE Joint Genome Institute"/>
            <person name="Kuo A."/>
            <person name="Miyauchi S."/>
            <person name="Kiss E."/>
            <person name="Drula E."/>
            <person name="Kohler A."/>
            <person name="Sanchez-Garcia M."/>
            <person name="Andreopoulos B."/>
            <person name="Barry K.W."/>
            <person name="Bonito G."/>
            <person name="Buee M."/>
            <person name="Carver A."/>
            <person name="Chen C."/>
            <person name="Cichocki N."/>
            <person name="Clum A."/>
            <person name="Culley D."/>
            <person name="Crous P.W."/>
            <person name="Fauchery L."/>
            <person name="Girlanda M."/>
            <person name="Hayes R."/>
            <person name="Keri Z."/>
            <person name="LaButti K."/>
            <person name="Lipzen A."/>
            <person name="Lombard V."/>
            <person name="Magnuson J."/>
            <person name="Maillard F."/>
            <person name="Morin E."/>
            <person name="Murat C."/>
            <person name="Nolan M."/>
            <person name="Ohm R."/>
            <person name="Pangilinan J."/>
            <person name="Pereira M."/>
            <person name="Perotto S."/>
            <person name="Peter M."/>
            <person name="Riley R."/>
            <person name="Sitrit Y."/>
            <person name="Stielow B."/>
            <person name="Szollosi G."/>
            <person name="Zifcakova L."/>
            <person name="Stursova M."/>
            <person name="Spatafora J.W."/>
            <person name="Tedersoo L."/>
            <person name="Vaario L.-M."/>
            <person name="Yamada A."/>
            <person name="Yan M."/>
            <person name="Wang P."/>
            <person name="Xu J."/>
            <person name="Bruns T."/>
            <person name="Baldrian P."/>
            <person name="Vilgalys R."/>
            <person name="Henrissat B."/>
            <person name="Grigoriev I.V."/>
            <person name="Hibbett D."/>
            <person name="Nagy L.G."/>
            <person name="Martin F.M."/>
        </authorList>
    </citation>
    <scope>NUCLEOTIDE SEQUENCE</scope>
    <source>
        <strain evidence="1">BED1</strain>
    </source>
</reference>
<dbReference type="EMBL" id="WHUW01000006">
    <property type="protein sequence ID" value="KAF8444981.1"/>
    <property type="molecule type" value="Genomic_DNA"/>
</dbReference>
<comment type="caution">
    <text evidence="1">The sequence shown here is derived from an EMBL/GenBank/DDBJ whole genome shotgun (WGS) entry which is preliminary data.</text>
</comment>
<accession>A0AAD4C1S1</accession>
<gene>
    <name evidence="1" type="ORF">L210DRAFT_943711</name>
</gene>
<evidence type="ECO:0000313" key="2">
    <source>
        <dbReference type="Proteomes" id="UP001194468"/>
    </source>
</evidence>
<protein>
    <submittedName>
        <fullName evidence="1">Uncharacterized protein</fullName>
    </submittedName>
</protein>